<feature type="transmembrane region" description="Helical" evidence="8">
    <location>
        <begin position="238"/>
        <end position="258"/>
    </location>
</feature>
<feature type="domain" description="ABC transmembrane type-1" evidence="9">
    <location>
        <begin position="347"/>
        <end position="539"/>
    </location>
</feature>
<feature type="transmembrane region" description="Helical" evidence="8">
    <location>
        <begin position="521"/>
        <end position="539"/>
    </location>
</feature>
<feature type="transmembrane region" description="Helical" evidence="8">
    <location>
        <begin position="89"/>
        <end position="112"/>
    </location>
</feature>
<keyword evidence="6 8" id="KW-1133">Transmembrane helix</keyword>
<keyword evidence="3" id="KW-1003">Cell membrane</keyword>
<feature type="domain" description="ABC transmembrane type-1" evidence="9">
    <location>
        <begin position="54"/>
        <end position="259"/>
    </location>
</feature>
<dbReference type="Pfam" id="PF00528">
    <property type="entry name" value="BPD_transp_1"/>
    <property type="match status" value="2"/>
</dbReference>
<evidence type="ECO:0000313" key="10">
    <source>
        <dbReference type="EMBL" id="MBO8469022.1"/>
    </source>
</evidence>
<evidence type="ECO:0000256" key="2">
    <source>
        <dbReference type="ARBA" id="ARBA00022448"/>
    </source>
</evidence>
<comment type="subcellular location">
    <subcellularLocation>
        <location evidence="1">Cell inner membrane</location>
        <topology evidence="1">Multi-pass membrane protein</topology>
    </subcellularLocation>
    <subcellularLocation>
        <location evidence="8">Cell membrane</location>
        <topology evidence="8">Multi-pass membrane protein</topology>
    </subcellularLocation>
</comment>
<evidence type="ECO:0000256" key="1">
    <source>
        <dbReference type="ARBA" id="ARBA00004429"/>
    </source>
</evidence>
<evidence type="ECO:0000256" key="4">
    <source>
        <dbReference type="ARBA" id="ARBA00022519"/>
    </source>
</evidence>
<organism evidence="10 11">
    <name type="scientific">Candidatus Ornithospirochaeta stercoravium</name>
    <dbReference type="NCBI Taxonomy" id="2840897"/>
    <lineage>
        <taxon>Bacteria</taxon>
        <taxon>Pseudomonadati</taxon>
        <taxon>Spirochaetota</taxon>
        <taxon>Spirochaetia</taxon>
        <taxon>Spirochaetales</taxon>
        <taxon>Spirochaetaceae</taxon>
        <taxon>Spirochaetaceae incertae sedis</taxon>
        <taxon>Candidatus Ornithospirochaeta</taxon>
    </lineage>
</organism>
<dbReference type="PANTHER" id="PTHR43357:SF3">
    <property type="entry name" value="FE(3+)-TRANSPORT SYSTEM PERMEASE PROTEIN FBPB 2"/>
    <property type="match status" value="1"/>
</dbReference>
<dbReference type="AlphaFoldDB" id="A0A9D9NCS2"/>
<feature type="transmembrane region" description="Helical" evidence="8">
    <location>
        <begin position="463"/>
        <end position="488"/>
    </location>
</feature>
<dbReference type="EMBL" id="JADIMF010000071">
    <property type="protein sequence ID" value="MBO8469022.1"/>
    <property type="molecule type" value="Genomic_DNA"/>
</dbReference>
<feature type="transmembrane region" description="Helical" evidence="8">
    <location>
        <begin position="184"/>
        <end position="202"/>
    </location>
</feature>
<accession>A0A9D9NCS2</accession>
<proteinExistence type="inferred from homology"/>
<feature type="transmembrane region" description="Helical" evidence="8">
    <location>
        <begin position="132"/>
        <end position="151"/>
    </location>
</feature>
<sequence length="548" mass="60506">MGKKISSAIVILLLVLLIICPLLSIFREAAFTEGRFNLSGAIATIAESENAEMIASSLLLGILVVIVSSLIALPLAYIFSRTEFAKYRFFDIIFMIPFMTPPYIASMGWILFMQKRGLMQQLFPSLAFISDWFFSLGGLVLVMSFHVFPFMMTMMKNAMLSVPSSLDEAGAVLGARFLLRIRKLFMPLLTGNYAIGALLVFVKTISEYGTPSTLGRRIGFEVFTTDIHRYATVAPIEFGKSASLASVLIGICIFIWLLQNYITNRRSYSLVGSRPGSVRIGKMRRLPYILCWIFIILVIFFTMVIPLFSVTASSLIKLRGYGLRAGNFTFDNYVKVFTEDKQGTGALLVSIFLAVSSATIASVLGTLSVLASRKAGKRTGRVIEGLSLIPEMLPSIVLVLGIMLFYNGIYRLVPIYGTIWIMVLSYVILFLPYTVQYVTSSFSQIGSSLVAAGRICGGSPSYVFIHVTFPLIFRGILSGWMMTFIIAFRELVTPSLIAPTNTLTVSTYINRQFEQGSVGKGMAMAVICILFSTVSLLLLNKAVAMQKK</sequence>
<keyword evidence="2 8" id="KW-0813">Transport</keyword>
<evidence type="ECO:0000256" key="8">
    <source>
        <dbReference type="RuleBase" id="RU363032"/>
    </source>
</evidence>
<evidence type="ECO:0000256" key="3">
    <source>
        <dbReference type="ARBA" id="ARBA00022475"/>
    </source>
</evidence>
<evidence type="ECO:0000256" key="7">
    <source>
        <dbReference type="ARBA" id="ARBA00023136"/>
    </source>
</evidence>
<comment type="caution">
    <text evidence="10">The sequence shown here is derived from an EMBL/GenBank/DDBJ whole genome shotgun (WGS) entry which is preliminary data.</text>
</comment>
<dbReference type="InterPro" id="IPR035906">
    <property type="entry name" value="MetI-like_sf"/>
</dbReference>
<feature type="transmembrane region" description="Helical" evidence="8">
    <location>
        <begin position="392"/>
        <end position="409"/>
    </location>
</feature>
<feature type="transmembrane region" description="Helical" evidence="8">
    <location>
        <begin position="346"/>
        <end position="371"/>
    </location>
</feature>
<gene>
    <name evidence="10" type="ORF">IAA72_04465</name>
</gene>
<dbReference type="Proteomes" id="UP000810292">
    <property type="component" value="Unassembled WGS sequence"/>
</dbReference>
<dbReference type="Gene3D" id="1.10.3720.10">
    <property type="entry name" value="MetI-like"/>
    <property type="match status" value="2"/>
</dbReference>
<evidence type="ECO:0000256" key="6">
    <source>
        <dbReference type="ARBA" id="ARBA00022989"/>
    </source>
</evidence>
<dbReference type="GO" id="GO:0005886">
    <property type="term" value="C:plasma membrane"/>
    <property type="evidence" value="ECO:0007669"/>
    <property type="project" value="UniProtKB-SubCell"/>
</dbReference>
<feature type="transmembrane region" description="Helical" evidence="8">
    <location>
        <begin position="286"/>
        <end position="308"/>
    </location>
</feature>
<protein>
    <submittedName>
        <fullName evidence="10">Iron ABC transporter permease</fullName>
    </submittedName>
</protein>
<comment type="similarity">
    <text evidence="8">Belongs to the binding-protein-dependent transport system permease family.</text>
</comment>
<dbReference type="CDD" id="cd06261">
    <property type="entry name" value="TM_PBP2"/>
    <property type="match status" value="2"/>
</dbReference>
<dbReference type="GO" id="GO:0055085">
    <property type="term" value="P:transmembrane transport"/>
    <property type="evidence" value="ECO:0007669"/>
    <property type="project" value="InterPro"/>
</dbReference>
<reference evidence="10" key="2">
    <citation type="journal article" date="2021" name="PeerJ">
        <title>Extensive microbial diversity within the chicken gut microbiome revealed by metagenomics and culture.</title>
        <authorList>
            <person name="Gilroy R."/>
            <person name="Ravi A."/>
            <person name="Getino M."/>
            <person name="Pursley I."/>
            <person name="Horton D.L."/>
            <person name="Alikhan N.F."/>
            <person name="Baker D."/>
            <person name="Gharbi K."/>
            <person name="Hall N."/>
            <person name="Watson M."/>
            <person name="Adriaenssens E.M."/>
            <person name="Foster-Nyarko E."/>
            <person name="Jarju S."/>
            <person name="Secka A."/>
            <person name="Antonio M."/>
            <person name="Oren A."/>
            <person name="Chaudhuri R.R."/>
            <person name="La Ragione R."/>
            <person name="Hildebrand F."/>
            <person name="Pallen M.J."/>
        </authorList>
    </citation>
    <scope>NUCLEOTIDE SEQUENCE</scope>
    <source>
        <strain evidence="10">14700</strain>
    </source>
</reference>
<reference evidence="10" key="1">
    <citation type="submission" date="2020-10" db="EMBL/GenBank/DDBJ databases">
        <authorList>
            <person name="Gilroy R."/>
        </authorList>
    </citation>
    <scope>NUCLEOTIDE SEQUENCE</scope>
    <source>
        <strain evidence="10">14700</strain>
    </source>
</reference>
<evidence type="ECO:0000259" key="9">
    <source>
        <dbReference type="PROSITE" id="PS50928"/>
    </source>
</evidence>
<dbReference type="PROSITE" id="PS50928">
    <property type="entry name" value="ABC_TM1"/>
    <property type="match status" value="2"/>
</dbReference>
<dbReference type="InterPro" id="IPR000515">
    <property type="entry name" value="MetI-like"/>
</dbReference>
<feature type="transmembrane region" description="Helical" evidence="8">
    <location>
        <begin position="54"/>
        <end position="77"/>
    </location>
</feature>
<feature type="transmembrane region" description="Helical" evidence="8">
    <location>
        <begin position="415"/>
        <end position="435"/>
    </location>
</feature>
<evidence type="ECO:0000313" key="11">
    <source>
        <dbReference type="Proteomes" id="UP000810292"/>
    </source>
</evidence>
<keyword evidence="4" id="KW-0997">Cell inner membrane</keyword>
<dbReference type="SUPFAM" id="SSF161098">
    <property type="entry name" value="MetI-like"/>
    <property type="match status" value="2"/>
</dbReference>
<keyword evidence="7 8" id="KW-0472">Membrane</keyword>
<keyword evidence="5 8" id="KW-0812">Transmembrane</keyword>
<name>A0A9D9NCS2_9SPIO</name>
<dbReference type="PANTHER" id="PTHR43357">
    <property type="entry name" value="INNER MEMBRANE ABC TRANSPORTER PERMEASE PROTEIN YDCV"/>
    <property type="match status" value="1"/>
</dbReference>
<evidence type="ECO:0000256" key="5">
    <source>
        <dbReference type="ARBA" id="ARBA00022692"/>
    </source>
</evidence>